<evidence type="ECO:0000259" key="2">
    <source>
        <dbReference type="Pfam" id="PF13399"/>
    </source>
</evidence>
<dbReference type="KEGG" id="pspc:Strain318_001592"/>
<name>A0AA49JUN0_9BACT</name>
<reference evidence="3" key="1">
    <citation type="submission" date="2023-07" db="EMBL/GenBank/DDBJ databases">
        <authorList>
            <person name="Haufschild T."/>
            <person name="Kallscheuer N."/>
            <person name="Hammer J."/>
            <person name="Kohn T."/>
            <person name="Kabuu M."/>
            <person name="Jogler M."/>
            <person name="Wohfarth N."/>
            <person name="Heuer A."/>
            <person name="Rohde M."/>
            <person name="van Teeseling M.C.F."/>
            <person name="Jogler C."/>
        </authorList>
    </citation>
    <scope>NUCLEOTIDE SEQUENCE</scope>
    <source>
        <strain evidence="3">Strain 138</strain>
        <strain evidence="4">Strain 318</strain>
    </source>
</reference>
<keyword evidence="1" id="KW-1133">Transmembrane helix</keyword>
<dbReference type="Pfam" id="PF13399">
    <property type="entry name" value="LytR_C"/>
    <property type="match status" value="1"/>
</dbReference>
<dbReference type="InterPro" id="IPR027381">
    <property type="entry name" value="LytR/CpsA/Psr_C"/>
</dbReference>
<feature type="transmembrane region" description="Helical" evidence="1">
    <location>
        <begin position="12"/>
        <end position="31"/>
    </location>
</feature>
<accession>A0AA49K092</accession>
<dbReference type="EMBL" id="CP130612">
    <property type="protein sequence ID" value="WKW12309.1"/>
    <property type="molecule type" value="Genomic_DNA"/>
</dbReference>
<feature type="domain" description="LytR/CpsA/Psr regulator C-terminal" evidence="2">
    <location>
        <begin position="57"/>
        <end position="142"/>
    </location>
</feature>
<keyword evidence="1" id="KW-0472">Membrane</keyword>
<dbReference type="Proteomes" id="UP001229955">
    <property type="component" value="Chromosome"/>
</dbReference>
<keyword evidence="5" id="KW-1185">Reference proteome</keyword>
<protein>
    <submittedName>
        <fullName evidence="3">LytR C-terminal domain-containing protein</fullName>
    </submittedName>
</protein>
<dbReference type="RefSeq" id="WP_367885186.1">
    <property type="nucleotide sequence ID" value="NZ_CP130612.1"/>
</dbReference>
<organism evidence="3">
    <name type="scientific">Pseudogemmatithrix spongiicola</name>
    <dbReference type="NCBI Taxonomy" id="3062599"/>
    <lineage>
        <taxon>Bacteria</taxon>
        <taxon>Pseudomonadati</taxon>
        <taxon>Gemmatimonadota</taxon>
        <taxon>Gemmatimonadia</taxon>
        <taxon>Gemmatimonadales</taxon>
        <taxon>Gemmatimonadaceae</taxon>
        <taxon>Pseudogemmatithrix</taxon>
    </lineage>
</organism>
<keyword evidence="1" id="KW-0812">Transmembrane</keyword>
<accession>A0AA49JUN0</accession>
<sequence length="151" mass="16482">MESRPVRRIRGRWILLALGVVAAAALLWRYARPNGEAGPARPQASRVARVVPDSLRIRTEVLNGTDVRGLARRGTFALRDLGFDVVGSGNSSEKVDSSVVYVHSGRMDWGELAARALGGARVVARPDSSRYLDLTVVLGRAWRPPAETFHP</sequence>
<gene>
    <name evidence="3" type="ORF">Strain138_001593</name>
    <name evidence="4" type="ORF">Strain318_001592</name>
</gene>
<proteinExistence type="predicted"/>
<evidence type="ECO:0000313" key="5">
    <source>
        <dbReference type="Proteomes" id="UP001229955"/>
    </source>
</evidence>
<dbReference type="EMBL" id="CP130613">
    <property type="protein sequence ID" value="WKW15216.1"/>
    <property type="molecule type" value="Genomic_DNA"/>
</dbReference>
<evidence type="ECO:0000313" key="3">
    <source>
        <dbReference type="EMBL" id="WKW12309.1"/>
    </source>
</evidence>
<dbReference type="Gene3D" id="3.30.70.2390">
    <property type="match status" value="1"/>
</dbReference>
<evidence type="ECO:0000256" key="1">
    <source>
        <dbReference type="SAM" id="Phobius"/>
    </source>
</evidence>
<evidence type="ECO:0000313" key="4">
    <source>
        <dbReference type="EMBL" id="WKW15216.1"/>
    </source>
</evidence>
<dbReference type="AlphaFoldDB" id="A0AA49JUN0"/>